<keyword evidence="3" id="KW-1185">Reference proteome</keyword>
<dbReference type="HOGENOM" id="CLU_330860_0_0_10"/>
<name>F2IG49_FLUTR</name>
<keyword evidence="1" id="KW-1133">Transmembrane helix</keyword>
<feature type="transmembrane region" description="Helical" evidence="1">
    <location>
        <begin position="381"/>
        <end position="400"/>
    </location>
</feature>
<dbReference type="Proteomes" id="UP000007463">
    <property type="component" value="Chromosome"/>
</dbReference>
<reference evidence="3" key="2">
    <citation type="submission" date="2011-02" db="EMBL/GenBank/DDBJ databases">
        <title>The complete genome of Fluviicola taffensis DSM 16823.</title>
        <authorList>
            <consortium name="US DOE Joint Genome Institute (JGI-PGF)"/>
            <person name="Lucas S."/>
            <person name="Copeland A."/>
            <person name="Lapidus A."/>
            <person name="Bruce D."/>
            <person name="Goodwin L."/>
            <person name="Pitluck S."/>
            <person name="Kyrpides N."/>
            <person name="Mavromatis K."/>
            <person name="Ivanova N."/>
            <person name="Mikhailova N."/>
            <person name="Pagani I."/>
            <person name="Chertkov O."/>
            <person name="Detter J.C."/>
            <person name="Han C."/>
            <person name="Tapia R."/>
            <person name="Land M."/>
            <person name="Hauser L."/>
            <person name="Markowitz V."/>
            <person name="Cheng J.-F."/>
            <person name="Hugenholtz P."/>
            <person name="Woyke T."/>
            <person name="Wu D."/>
            <person name="Tindall B."/>
            <person name="Pomrenke H.G."/>
            <person name="Brambilla E."/>
            <person name="Klenk H.-P."/>
            <person name="Eisen J.A."/>
        </authorList>
    </citation>
    <scope>NUCLEOTIDE SEQUENCE [LARGE SCALE GENOMIC DNA]</scope>
    <source>
        <strain evidence="3">DSM 16823 / RW262 / RW262</strain>
    </source>
</reference>
<dbReference type="KEGG" id="fte:Fluta_2703"/>
<evidence type="ECO:0000256" key="1">
    <source>
        <dbReference type="SAM" id="Phobius"/>
    </source>
</evidence>
<dbReference type="RefSeq" id="WP_013687453.1">
    <property type="nucleotide sequence ID" value="NC_015321.1"/>
</dbReference>
<dbReference type="OrthoDB" id="1521695at2"/>
<dbReference type="STRING" id="755732.Fluta_2703"/>
<accession>F2IG49</accession>
<proteinExistence type="predicted"/>
<feature type="transmembrane region" description="Helical" evidence="1">
    <location>
        <begin position="420"/>
        <end position="444"/>
    </location>
</feature>
<organism evidence="2 3">
    <name type="scientific">Fluviicola taffensis (strain DSM 16823 / NCIMB 13979 / RW262)</name>
    <dbReference type="NCBI Taxonomy" id="755732"/>
    <lineage>
        <taxon>Bacteria</taxon>
        <taxon>Pseudomonadati</taxon>
        <taxon>Bacteroidota</taxon>
        <taxon>Flavobacteriia</taxon>
        <taxon>Flavobacteriales</taxon>
        <taxon>Crocinitomicaceae</taxon>
        <taxon>Fluviicola</taxon>
    </lineage>
</organism>
<dbReference type="EMBL" id="CP002542">
    <property type="protein sequence ID" value="AEA44684.1"/>
    <property type="molecule type" value="Genomic_DNA"/>
</dbReference>
<reference evidence="2 3" key="1">
    <citation type="journal article" date="2011" name="Stand. Genomic Sci.">
        <title>Complete genome sequence of the gliding freshwater bacterium Fluviicola taffensis type strain (RW262).</title>
        <authorList>
            <person name="Woyke T."/>
            <person name="Chertkov O."/>
            <person name="Lapidus A."/>
            <person name="Nolan M."/>
            <person name="Lucas S."/>
            <person name="Del Rio T.G."/>
            <person name="Tice H."/>
            <person name="Cheng J.F."/>
            <person name="Tapia R."/>
            <person name="Han C."/>
            <person name="Goodwin L."/>
            <person name="Pitluck S."/>
            <person name="Liolios K."/>
            <person name="Pagani I."/>
            <person name="Ivanova N."/>
            <person name="Huntemann M."/>
            <person name="Mavromatis K."/>
            <person name="Mikhailova N."/>
            <person name="Pati A."/>
            <person name="Chen A."/>
            <person name="Palaniappan K."/>
            <person name="Land M."/>
            <person name="Hauser L."/>
            <person name="Brambilla E.M."/>
            <person name="Rohde M."/>
            <person name="Mwirichia R."/>
            <person name="Sikorski J."/>
            <person name="Tindall B.J."/>
            <person name="Goker M."/>
            <person name="Bristow J."/>
            <person name="Eisen J.A."/>
            <person name="Markowitz V."/>
            <person name="Hugenholtz P."/>
            <person name="Klenk H.P."/>
            <person name="Kyrpides N.C."/>
        </authorList>
    </citation>
    <scope>NUCLEOTIDE SEQUENCE [LARGE SCALE GENOMIC DNA]</scope>
    <source>
        <strain evidence="3">DSM 16823 / RW262 / RW262</strain>
    </source>
</reference>
<keyword evidence="1" id="KW-0472">Membrane</keyword>
<evidence type="ECO:0000313" key="2">
    <source>
        <dbReference type="EMBL" id="AEA44684.1"/>
    </source>
</evidence>
<gene>
    <name evidence="2" type="ordered locus">Fluta_2703</name>
</gene>
<sequence length="866" mass="99969">MLRIFFLLCFVFTQITDCFSQAEPDSVGRNRFVEIGRFIKNRKQEFGFHEQIIPAKNGEEEVKVSKTVGIGKTDVVNFVINLNRIPSIDSIQFSAHSNPLEVIRISDSKCLIQLKASNKDYQVQARYRNQLIGVLDVSVLPVLEQEIRIVPLVPIVINSDSLEEVLNNQFRGANVHFNITVEKLFKIDEFDKTKLFENPSASRLKYTDQMRNIRDTYLIENKPSNSLLFFVVPGFVNQQMKGFMVKNKALGFLADNQNANLLAEALTKEYLEGFVNIPFAKEKRINDWKLILSQQDWIRVNNNPGVYSLVDDYEDVVTNNGLIAYYLFEQTEDGTILIKNANFLASVIRPMKKNTYSYHLQIDNFLFKTIFRIKSRPFNSLHLLSVIISFVGLIYGFRKLRAFLKSKLKKPRLVSFLSRFIQWSGIIVISYVLIKVVDLGYSWFEVNDGIIKSYNGLKEKEVIDLLFSNNHPSKLEEKQIGSELIIKRKDNYFLYERKKVLYFKMNIGKDNLPMKLRLISSSDSLKTNLLPEPIVAKSHYMVVKIYSPKGKWLRDQVYNHLGVDLTQKLELEDPPKRILIFVNGYRPTSLGSSFEENFKDIRSNGLEFPNSLNRLFTEDRYSYWHPWKQIDDAFKMRINPTEYYYADGHHSVATSNHRSLINFSTNSSIYPKRCADNKNHICYTTSTVGSRFFGSKQAKTLKLLATKSNKKGFKIRENGGRIAGRNLVQMLNELPNTSKNDTLYIVAHSMGFAYAQGLINEVRGKINFGSYYILAPENASAGTVNLKEWNQVWQYGSNLYKSNQDAPCLQDGVAPQSSVKGLNEERRIYIPKKLFKNKGYFDSHFIGLYTWVLMIPTEKKGHIRQR</sequence>
<dbReference type="AlphaFoldDB" id="F2IG49"/>
<protein>
    <submittedName>
        <fullName evidence="2">Uncharacterized protein</fullName>
    </submittedName>
</protein>
<evidence type="ECO:0000313" key="3">
    <source>
        <dbReference type="Proteomes" id="UP000007463"/>
    </source>
</evidence>
<keyword evidence="1" id="KW-0812">Transmembrane</keyword>